<dbReference type="InterPro" id="IPR035980">
    <property type="entry name" value="Ribosomal_bS6_sf"/>
</dbReference>
<dbReference type="EMBL" id="PUUG01000022">
    <property type="protein sequence ID" value="PQP79791.1"/>
    <property type="molecule type" value="Genomic_DNA"/>
</dbReference>
<keyword evidence="4" id="KW-0694">RNA-binding</keyword>
<evidence type="ECO:0000313" key="6">
    <source>
        <dbReference type="Proteomes" id="UP000238672"/>
    </source>
</evidence>
<name>A0A2S8NUX1_9MOLU</name>
<keyword evidence="4" id="KW-0699">rRNA-binding</keyword>
<reference evidence="5 6" key="1">
    <citation type="submission" date="2018-02" db="EMBL/GenBank/DDBJ databases">
        <title>Metagenomics reveals mixed infection of spiroplasma and phytoplasma in chicory.</title>
        <authorList>
            <person name="Polano C."/>
            <person name="Moruzzi S."/>
            <person name="Ermacora P."/>
            <person name="Ferrini F."/>
            <person name="Martini M."/>
            <person name="Firrao G."/>
        </authorList>
    </citation>
    <scope>NUCLEOTIDE SEQUENCE [LARGE SCALE GENOMIC DNA]</scope>
    <source>
        <strain evidence="5 6">ChiP</strain>
    </source>
</reference>
<dbReference type="InterPro" id="IPR020814">
    <property type="entry name" value="Ribosomal_S6_plastid/chlpt"/>
</dbReference>
<dbReference type="InterPro" id="IPR000529">
    <property type="entry name" value="Ribosomal_bS6"/>
</dbReference>
<dbReference type="AlphaFoldDB" id="A0A2S8NUX1"/>
<dbReference type="NCBIfam" id="TIGR00166">
    <property type="entry name" value="S6"/>
    <property type="match status" value="1"/>
</dbReference>
<dbReference type="PANTHER" id="PTHR21011">
    <property type="entry name" value="MITOCHONDRIAL 28S RIBOSOMAL PROTEIN S6"/>
    <property type="match status" value="1"/>
</dbReference>
<evidence type="ECO:0000256" key="1">
    <source>
        <dbReference type="ARBA" id="ARBA00009512"/>
    </source>
</evidence>
<dbReference type="Proteomes" id="UP000238672">
    <property type="component" value="Unassembled WGS sequence"/>
</dbReference>
<dbReference type="GO" id="GO:0005840">
    <property type="term" value="C:ribosome"/>
    <property type="evidence" value="ECO:0007669"/>
    <property type="project" value="UniProtKB-KW"/>
</dbReference>
<evidence type="ECO:0000256" key="2">
    <source>
        <dbReference type="ARBA" id="ARBA00035104"/>
    </source>
</evidence>
<gene>
    <name evidence="4 5" type="primary">rpsF</name>
    <name evidence="5" type="ORF">C6B37_01115</name>
</gene>
<dbReference type="GO" id="GO:0005737">
    <property type="term" value="C:cytoplasm"/>
    <property type="evidence" value="ECO:0007669"/>
    <property type="project" value="UniProtKB-ARBA"/>
</dbReference>
<dbReference type="GO" id="GO:0070181">
    <property type="term" value="F:small ribosomal subunit rRNA binding"/>
    <property type="evidence" value="ECO:0007669"/>
    <property type="project" value="TreeGrafter"/>
</dbReference>
<organism evidence="5 6">
    <name type="scientific">Candidatus Phytoplasma phoenicium</name>
    <dbReference type="NCBI Taxonomy" id="198422"/>
    <lineage>
        <taxon>Bacteria</taxon>
        <taxon>Bacillati</taxon>
        <taxon>Mycoplasmatota</taxon>
        <taxon>Mollicutes</taxon>
        <taxon>Acholeplasmatales</taxon>
        <taxon>Acholeplasmataceae</taxon>
        <taxon>Candidatus Phytoplasma</taxon>
        <taxon>16SrIX (Pigeon pea witches'-broom group)</taxon>
    </lineage>
</organism>
<dbReference type="Pfam" id="PF01250">
    <property type="entry name" value="Ribosomal_S6"/>
    <property type="match status" value="1"/>
</dbReference>
<dbReference type="GO" id="GO:0003735">
    <property type="term" value="F:structural constituent of ribosome"/>
    <property type="evidence" value="ECO:0007669"/>
    <property type="project" value="InterPro"/>
</dbReference>
<evidence type="ECO:0000256" key="4">
    <source>
        <dbReference type="HAMAP-Rule" id="MF_00360"/>
    </source>
</evidence>
<dbReference type="PANTHER" id="PTHR21011:SF1">
    <property type="entry name" value="SMALL RIBOSOMAL SUBUNIT PROTEIN BS6M"/>
    <property type="match status" value="1"/>
</dbReference>
<keyword evidence="4" id="KW-0687">Ribonucleoprotein</keyword>
<comment type="similarity">
    <text evidence="1 4">Belongs to the bacterial ribosomal protein bS6 family.</text>
</comment>
<dbReference type="Gene3D" id="3.30.70.60">
    <property type="match status" value="1"/>
</dbReference>
<evidence type="ECO:0000313" key="5">
    <source>
        <dbReference type="EMBL" id="PQP79791.1"/>
    </source>
</evidence>
<dbReference type="GO" id="GO:1990904">
    <property type="term" value="C:ribonucleoprotein complex"/>
    <property type="evidence" value="ECO:0007669"/>
    <property type="project" value="UniProtKB-KW"/>
</dbReference>
<comment type="caution">
    <text evidence="5">The sequence shown here is derived from an EMBL/GenBank/DDBJ whole genome shotgun (WGS) entry which is preliminary data.</text>
</comment>
<evidence type="ECO:0000256" key="3">
    <source>
        <dbReference type="ARBA" id="ARBA00035294"/>
    </source>
</evidence>
<sequence>MRKYEIMYILSPKLDENDIKKITTNINSIFTKEGKILVSEIESELKNLAYSIQKFDRGFYNNLVVETNQKTINEFNRIANITEEIIRFIVLKKEDK</sequence>
<keyword evidence="6" id="KW-1185">Reference proteome</keyword>
<dbReference type="SUPFAM" id="SSF54995">
    <property type="entry name" value="Ribosomal protein S6"/>
    <property type="match status" value="1"/>
</dbReference>
<accession>A0A2S8NUX1</accession>
<dbReference type="HAMAP" id="MF_00360">
    <property type="entry name" value="Ribosomal_bS6"/>
    <property type="match status" value="1"/>
</dbReference>
<keyword evidence="4 5" id="KW-0689">Ribosomal protein</keyword>
<dbReference type="InterPro" id="IPR014717">
    <property type="entry name" value="Transl_elong_EF1B/ribsomal_bS6"/>
</dbReference>
<dbReference type="GO" id="GO:0006412">
    <property type="term" value="P:translation"/>
    <property type="evidence" value="ECO:0007669"/>
    <property type="project" value="UniProtKB-UniRule"/>
</dbReference>
<proteinExistence type="inferred from homology"/>
<protein>
    <recommendedName>
        <fullName evidence="3 4">Small ribosomal subunit protein bS6</fullName>
    </recommendedName>
</protein>
<dbReference type="CDD" id="cd00473">
    <property type="entry name" value="bS6"/>
    <property type="match status" value="1"/>
</dbReference>
<comment type="function">
    <text evidence="2 4">Binds together with bS18 to 16S ribosomal RNA.</text>
</comment>